<gene>
    <name evidence="1" type="ORF">EUX48_05520</name>
</gene>
<evidence type="ECO:0000313" key="1">
    <source>
        <dbReference type="EMBL" id="TPH22427.1"/>
    </source>
</evidence>
<sequence>MKTLNEIQQEILINANIPKNEINDWIYNNQSIVFDFLVHDFFIGLSYNISYKRITFLLRNESKSNYPSRKIYKQYFDFIKTCYPQFDVSVSENNFSFSCDSNYQPIFTEILNKTYNYLKQTQSIEPIINIDLLDDSLLDKLLNSNKHIGIKANDFFLSYARDNNLNNVVYKLCDNGFIATEYLLSTTVFKKIELEKYDELLPYFPETFDCLNNVIFNLEKPKLNSTLEKNLLIIFSYTNKSNEKPFERYYTHSYPFISNTLLPNTYIVRIADLGGAFGCHGLNTKFDTNIEKDIQKFIKSLASLYKINEDKIVILGASSGGTGALYHALLGNYKTYSVDPYLGSEEYYKGKDPLYLKVLAKDIKENFLTIQKTGKHDAVICTSKTSEFYSDIIDLKARIPEIKIIEYNDPGIKNHPQVASKTNYLAGIIINNLLLDYKIKDTILDF</sequence>
<name>A0A502LTW1_HAEHA</name>
<dbReference type="Gene3D" id="3.40.50.1820">
    <property type="entry name" value="alpha/beta hydrolase"/>
    <property type="match status" value="1"/>
</dbReference>
<dbReference type="EMBL" id="SDPB01000019">
    <property type="protein sequence ID" value="TPH22427.1"/>
    <property type="molecule type" value="Genomic_DNA"/>
</dbReference>
<dbReference type="AlphaFoldDB" id="A0A502LTW1"/>
<evidence type="ECO:0008006" key="3">
    <source>
        <dbReference type="Google" id="ProtNLM"/>
    </source>
</evidence>
<dbReference type="InterPro" id="IPR029058">
    <property type="entry name" value="AB_hydrolase_fold"/>
</dbReference>
<accession>A0A502LTW1</accession>
<dbReference type="RefSeq" id="WP_140536406.1">
    <property type="nucleotide sequence ID" value="NZ_SDPB01000019.1"/>
</dbReference>
<proteinExistence type="predicted"/>
<reference evidence="1 2" key="1">
    <citation type="submission" date="2019-01" db="EMBL/GenBank/DDBJ databases">
        <title>Comparative genomic analysis identifies haemin-independent Haemophilus haemolyticus: a formal re-classification of Haemophilus intermedius.</title>
        <authorList>
            <person name="Harris T.M."/>
            <person name="Price E.P."/>
            <person name="Sarovich D.S."/>
            <person name="Norskov-Lauritsen N."/>
            <person name="Beissbarth J."/>
            <person name="Chang A.B."/>
            <person name="Smith-Vaughan H.C."/>
        </authorList>
    </citation>
    <scope>NUCLEOTIDE SEQUENCE [LARGE SCALE GENOMIC DNA]</scope>
    <source>
        <strain evidence="1 2">60824 B Hi-4</strain>
    </source>
</reference>
<evidence type="ECO:0000313" key="2">
    <source>
        <dbReference type="Proteomes" id="UP000316888"/>
    </source>
</evidence>
<protein>
    <recommendedName>
        <fullName evidence="3">XcbB/CpsF family capsular polysaccharide biosynthesis protein</fullName>
    </recommendedName>
</protein>
<comment type="caution">
    <text evidence="1">The sequence shown here is derived from an EMBL/GenBank/DDBJ whole genome shotgun (WGS) entry which is preliminary data.</text>
</comment>
<dbReference type="Proteomes" id="UP000316888">
    <property type="component" value="Unassembled WGS sequence"/>
</dbReference>
<organism evidence="1 2">
    <name type="scientific">Haemophilus haemolyticus</name>
    <dbReference type="NCBI Taxonomy" id="726"/>
    <lineage>
        <taxon>Bacteria</taxon>
        <taxon>Pseudomonadati</taxon>
        <taxon>Pseudomonadota</taxon>
        <taxon>Gammaproteobacteria</taxon>
        <taxon>Pasteurellales</taxon>
        <taxon>Pasteurellaceae</taxon>
        <taxon>Haemophilus</taxon>
    </lineage>
</organism>
<dbReference type="NCBIfam" id="NF033892">
    <property type="entry name" value="XcbB_CpsF_sero"/>
    <property type="match status" value="1"/>
</dbReference>
<dbReference type="SUPFAM" id="SSF53474">
    <property type="entry name" value="alpha/beta-Hydrolases"/>
    <property type="match status" value="1"/>
</dbReference>